<accession>A0ABM1BW05</accession>
<keyword evidence="2 6" id="KW-0863">Zinc-finger</keyword>
<dbReference type="InterPro" id="IPR012677">
    <property type="entry name" value="Nucleotide-bd_a/b_plait_sf"/>
</dbReference>
<dbReference type="RefSeq" id="XP_013789756.2">
    <property type="nucleotide sequence ID" value="XM_013934302.2"/>
</dbReference>
<feature type="non-terminal residue" evidence="12">
    <location>
        <position position="825"/>
    </location>
</feature>
<protein>
    <submittedName>
        <fullName evidence="12">RNA-binding protein 26-like</fullName>
    </submittedName>
</protein>
<feature type="compositionally biased region" description="Basic and acidic residues" evidence="8">
    <location>
        <begin position="261"/>
        <end position="271"/>
    </location>
</feature>
<dbReference type="SUPFAM" id="SSF54928">
    <property type="entry name" value="RNA-binding domain, RBD"/>
    <property type="match status" value="1"/>
</dbReference>
<feature type="domain" description="RRM" evidence="9">
    <location>
        <begin position="536"/>
        <end position="610"/>
    </location>
</feature>
<name>A0ABM1BW05_LIMPO</name>
<sequence length="825" mass="92575">MIQSNKSPASITETKVFVDLLFGTLNSKSYLKHQQLTGIPVLPPVTIHPITTIVSGSDNTQAQTSLPNGTPSNAKVVVTIAAQQPTPAVTAKPDVRKFKSDGTVDGENRESRRPGLKNRSRSPVGRSNKRDPDDRRSRRYVDDDRRRRPYPSHRYDNRYRDFKNHRPPLSIDRDRERDRDRDSRPNRDREFGNKDRSAVDRSRSRSRSWSRSRSRSRSCSPSSSGSRSRSRSRSFSRDRSRAHARKNSRDSTGRGGSPQHQVDHGDTDYRVPPHSTGPNSIITVPDPACTTASVVPSISINQYPIQGTKRCRDFDEKGYCMQGDMCPYDHGTDPVVVEDVSLLGFGPSTSSAPHQQVPPPPGICPTVLPTIGQPPPPPPGPPLPPGVAPHPPPQPDSYIPEPYNPEAPGIKRNPRMHQPFWGPPSTGMPPVRLPVSRVPPPMFHPPPPLQRTRELIGVPTIDNPIEISKVSTESSTVFEPETPQSIVVTASQSSISTGVVSSVSVQPSVDSNIKRRPFDYTRLGQKKSFQPVQERCTLEVRKVPRHLNTITQLNGHFSKFGNIVNLQVYYGGNPEAALVQFSSHAEANSAYRCTEAVLNNRFIKVFWHNKDNNQNSNQEKTTLPTDKPNVKERLGIPGNGKTSNFSLNNKITANSTPTEDNTERAVIFSSSGNLSRTVFNPAALKKNNTLTVSQGPVLKKSKEEQKKESFVKKMEVQKKREELLNSYFQEQKILLEKWEKTKNDKEKEEIKQTLTSLNKMIESLQNDMRKDSEEIKELQQTTGMPKSKSEAERQLLDAEMDLYNKQHRGDDTTELKKRVIELRQK</sequence>
<evidence type="ECO:0000256" key="7">
    <source>
        <dbReference type="SAM" id="Coils"/>
    </source>
</evidence>
<dbReference type="CDD" id="cd12257">
    <property type="entry name" value="RRM1_RBM26_like"/>
    <property type="match status" value="1"/>
</dbReference>
<feature type="zinc finger region" description="C3H1-type" evidence="6">
    <location>
        <begin position="305"/>
        <end position="333"/>
    </location>
</feature>
<dbReference type="Gene3D" id="3.30.70.330">
    <property type="match status" value="1"/>
</dbReference>
<feature type="compositionally biased region" description="Low complexity" evidence="8">
    <location>
        <begin position="217"/>
        <end position="227"/>
    </location>
</feature>
<feature type="compositionally biased region" description="Basic and acidic residues" evidence="8">
    <location>
        <begin position="93"/>
        <end position="113"/>
    </location>
</feature>
<evidence type="ECO:0000256" key="4">
    <source>
        <dbReference type="ARBA" id="ARBA00022884"/>
    </source>
</evidence>
<dbReference type="PROSITE" id="PS50102">
    <property type="entry name" value="RRM"/>
    <property type="match status" value="1"/>
</dbReference>
<feature type="compositionally biased region" description="Basic and acidic residues" evidence="8">
    <location>
        <begin position="128"/>
        <end position="146"/>
    </location>
</feature>
<evidence type="ECO:0000313" key="12">
    <source>
        <dbReference type="RefSeq" id="XP_013789756.2"/>
    </source>
</evidence>
<reference evidence="12" key="1">
    <citation type="submission" date="2025-08" db="UniProtKB">
        <authorList>
            <consortium name="RefSeq"/>
        </authorList>
    </citation>
    <scope>IDENTIFICATION</scope>
    <source>
        <tissue evidence="12">Muscle</tissue>
    </source>
</reference>
<keyword evidence="4 5" id="KW-0694">RNA-binding</keyword>
<dbReference type="InterPro" id="IPR036855">
    <property type="entry name" value="Znf_CCCH_sf"/>
</dbReference>
<organism evidence="11 12">
    <name type="scientific">Limulus polyphemus</name>
    <name type="common">Atlantic horseshoe crab</name>
    <dbReference type="NCBI Taxonomy" id="6850"/>
    <lineage>
        <taxon>Eukaryota</taxon>
        <taxon>Metazoa</taxon>
        <taxon>Ecdysozoa</taxon>
        <taxon>Arthropoda</taxon>
        <taxon>Chelicerata</taxon>
        <taxon>Merostomata</taxon>
        <taxon>Xiphosura</taxon>
        <taxon>Limulidae</taxon>
        <taxon>Limulus</taxon>
    </lineage>
</organism>
<feature type="compositionally biased region" description="Pro residues" evidence="8">
    <location>
        <begin position="372"/>
        <end position="395"/>
    </location>
</feature>
<feature type="compositionally biased region" description="Basic residues" evidence="8">
    <location>
        <begin position="204"/>
        <end position="216"/>
    </location>
</feature>
<feature type="coiled-coil region" evidence="7">
    <location>
        <begin position="728"/>
        <end position="806"/>
    </location>
</feature>
<dbReference type="GeneID" id="106473618"/>
<feature type="compositionally biased region" description="Polar residues" evidence="8">
    <location>
        <begin position="612"/>
        <end position="624"/>
    </location>
</feature>
<dbReference type="SUPFAM" id="SSF90229">
    <property type="entry name" value="CCCH zinc finger"/>
    <property type="match status" value="1"/>
</dbReference>
<feature type="domain" description="C3H1-type" evidence="10">
    <location>
        <begin position="305"/>
        <end position="333"/>
    </location>
</feature>
<dbReference type="PANTHER" id="PTHR14398">
    <property type="entry name" value="RNA RECOGNITION RRM/RNP DOMAIN"/>
    <property type="match status" value="1"/>
</dbReference>
<dbReference type="PANTHER" id="PTHR14398:SF0">
    <property type="entry name" value="ZINC FINGER PROTEIN SWM"/>
    <property type="match status" value="1"/>
</dbReference>
<dbReference type="Pfam" id="PF00076">
    <property type="entry name" value="RRM_1"/>
    <property type="match status" value="1"/>
</dbReference>
<dbReference type="InterPro" id="IPR035979">
    <property type="entry name" value="RBD_domain_sf"/>
</dbReference>
<dbReference type="PROSITE" id="PS50103">
    <property type="entry name" value="ZF_C3H1"/>
    <property type="match status" value="1"/>
</dbReference>
<evidence type="ECO:0000313" key="11">
    <source>
        <dbReference type="Proteomes" id="UP000694941"/>
    </source>
</evidence>
<keyword evidence="7" id="KW-0175">Coiled coil</keyword>
<feature type="compositionally biased region" description="Basic and acidic residues" evidence="8">
    <location>
        <begin position="153"/>
        <end position="164"/>
    </location>
</feature>
<proteinExistence type="predicted"/>
<keyword evidence="11" id="KW-1185">Reference proteome</keyword>
<evidence type="ECO:0000256" key="6">
    <source>
        <dbReference type="PROSITE-ProRule" id="PRU00723"/>
    </source>
</evidence>
<feature type="region of interest" description="Disordered" evidence="8">
    <location>
        <begin position="86"/>
        <end position="284"/>
    </location>
</feature>
<keyword evidence="1 6" id="KW-0479">Metal-binding</keyword>
<gene>
    <name evidence="12" type="primary">LOC106473618</name>
</gene>
<feature type="compositionally biased region" description="Basic and acidic residues" evidence="8">
    <location>
        <begin position="235"/>
        <end position="252"/>
    </location>
</feature>
<evidence type="ECO:0000256" key="5">
    <source>
        <dbReference type="PROSITE-ProRule" id="PRU00176"/>
    </source>
</evidence>
<dbReference type="InterPro" id="IPR000504">
    <property type="entry name" value="RRM_dom"/>
</dbReference>
<evidence type="ECO:0000259" key="9">
    <source>
        <dbReference type="PROSITE" id="PS50102"/>
    </source>
</evidence>
<dbReference type="Proteomes" id="UP000694941">
    <property type="component" value="Unplaced"/>
</dbReference>
<keyword evidence="3 6" id="KW-0862">Zinc</keyword>
<evidence type="ECO:0000259" key="10">
    <source>
        <dbReference type="PROSITE" id="PS50103"/>
    </source>
</evidence>
<feature type="region of interest" description="Disordered" evidence="8">
    <location>
        <begin position="611"/>
        <end position="630"/>
    </location>
</feature>
<evidence type="ECO:0000256" key="8">
    <source>
        <dbReference type="SAM" id="MobiDB-lite"/>
    </source>
</evidence>
<feature type="region of interest" description="Disordered" evidence="8">
    <location>
        <begin position="636"/>
        <end position="658"/>
    </location>
</feature>
<evidence type="ECO:0000256" key="3">
    <source>
        <dbReference type="ARBA" id="ARBA00022833"/>
    </source>
</evidence>
<feature type="compositionally biased region" description="Polar residues" evidence="8">
    <location>
        <begin position="640"/>
        <end position="658"/>
    </location>
</feature>
<feature type="compositionally biased region" description="Basic and acidic residues" evidence="8">
    <location>
        <begin position="171"/>
        <end position="203"/>
    </location>
</feature>
<dbReference type="InterPro" id="IPR000571">
    <property type="entry name" value="Znf_CCCH"/>
</dbReference>
<evidence type="ECO:0000256" key="1">
    <source>
        <dbReference type="ARBA" id="ARBA00022723"/>
    </source>
</evidence>
<dbReference type="SMART" id="SM00356">
    <property type="entry name" value="ZnF_C3H1"/>
    <property type="match status" value="1"/>
</dbReference>
<dbReference type="InterPro" id="IPR045137">
    <property type="entry name" value="RBM26/27"/>
</dbReference>
<feature type="region of interest" description="Disordered" evidence="8">
    <location>
        <begin position="370"/>
        <end position="402"/>
    </location>
</feature>
<evidence type="ECO:0000256" key="2">
    <source>
        <dbReference type="ARBA" id="ARBA00022771"/>
    </source>
</evidence>